<proteinExistence type="predicted"/>
<dbReference type="PANTHER" id="PTHR45656:SF4">
    <property type="entry name" value="PROTEIN CBR-CLEC-78"/>
    <property type="match status" value="1"/>
</dbReference>
<evidence type="ECO:0000256" key="8">
    <source>
        <dbReference type="ARBA" id="ARBA00023180"/>
    </source>
</evidence>
<organism evidence="11 12">
    <name type="scientific">Acanthisitta chloris</name>
    <name type="common">rifleman</name>
    <dbReference type="NCBI Taxonomy" id="57068"/>
    <lineage>
        <taxon>Eukaryota</taxon>
        <taxon>Metazoa</taxon>
        <taxon>Chordata</taxon>
        <taxon>Craniata</taxon>
        <taxon>Vertebrata</taxon>
        <taxon>Euteleostomi</taxon>
        <taxon>Archelosauria</taxon>
        <taxon>Archosauria</taxon>
        <taxon>Dinosauria</taxon>
        <taxon>Saurischia</taxon>
        <taxon>Theropoda</taxon>
        <taxon>Coelurosauria</taxon>
        <taxon>Aves</taxon>
        <taxon>Neognathae</taxon>
        <taxon>Neoaves</taxon>
        <taxon>Telluraves</taxon>
        <taxon>Australaves</taxon>
        <taxon>Passeriformes</taxon>
        <taxon>Acanthisittidae</taxon>
        <taxon>Acanthisitta</taxon>
    </lineage>
</organism>
<keyword evidence="2 9" id="KW-0768">Sushi</keyword>
<feature type="disulfide bond" evidence="9">
    <location>
        <begin position="30"/>
        <end position="57"/>
    </location>
</feature>
<evidence type="ECO:0000313" key="12">
    <source>
        <dbReference type="Proteomes" id="UP000053537"/>
    </source>
</evidence>
<evidence type="ECO:0000313" key="11">
    <source>
        <dbReference type="EMBL" id="KFP80444.1"/>
    </source>
</evidence>
<evidence type="ECO:0000256" key="1">
    <source>
        <dbReference type="ARBA" id="ARBA00022588"/>
    </source>
</evidence>
<sequence length="174" mass="18828">CPRPPSIANGQHSGQSLEKFSRGVTVSYSCKEGYTLVGNVSITCTEAGVWSKPLPRCEGIGCKAPKVQNGHVYKLQSIYRAGDILQFDCEAGYAAEDTYETRCQPGGTWDPPVLLCQRVRPCPMPPQITNGNHNGQGKTNFTMGMSVTYTCDSGHYLVGNAKVFCKASGTWSQP</sequence>
<keyword evidence="4" id="KW-0677">Repeat</keyword>
<feature type="domain" description="Sushi" evidence="10">
    <location>
        <begin position="120"/>
        <end position="174"/>
    </location>
</feature>
<evidence type="ECO:0000256" key="2">
    <source>
        <dbReference type="ARBA" id="ARBA00022659"/>
    </source>
</evidence>
<dbReference type="Proteomes" id="UP000053537">
    <property type="component" value="Unassembled WGS sequence"/>
</dbReference>
<protein>
    <submittedName>
        <fullName evidence="11">Complement receptor type 2</fullName>
    </submittedName>
</protein>
<feature type="disulfide bond" evidence="9">
    <location>
        <begin position="122"/>
        <end position="165"/>
    </location>
</feature>
<dbReference type="InterPro" id="IPR000436">
    <property type="entry name" value="Sushi_SCR_CCP_dom"/>
</dbReference>
<keyword evidence="6" id="KW-0180">Complement pathway</keyword>
<accession>A0A091MV20</accession>
<dbReference type="SUPFAM" id="SSF57535">
    <property type="entry name" value="Complement control module/SCR domain"/>
    <property type="match status" value="3"/>
</dbReference>
<feature type="disulfide bond" evidence="9">
    <location>
        <begin position="1"/>
        <end position="44"/>
    </location>
</feature>
<dbReference type="SMART" id="SM00032">
    <property type="entry name" value="CCP"/>
    <property type="match status" value="3"/>
</dbReference>
<keyword evidence="1" id="KW-0399">Innate immunity</keyword>
<reference evidence="11 12" key="1">
    <citation type="submission" date="2014-04" db="EMBL/GenBank/DDBJ databases">
        <title>Genome evolution of avian class.</title>
        <authorList>
            <person name="Zhang G."/>
            <person name="Li C."/>
        </authorList>
    </citation>
    <scope>NUCLEOTIDE SEQUENCE [LARGE SCALE GENOMIC DNA]</scope>
    <source>
        <strain evidence="11">BGI_N310</strain>
    </source>
</reference>
<comment type="caution">
    <text evidence="9">Lacks conserved residue(s) required for the propagation of feature annotation.</text>
</comment>
<keyword evidence="5" id="KW-0391">Immunity</keyword>
<dbReference type="GO" id="GO:0006958">
    <property type="term" value="P:complement activation, classical pathway"/>
    <property type="evidence" value="ECO:0007669"/>
    <property type="project" value="UniProtKB-KW"/>
</dbReference>
<dbReference type="FunFam" id="2.10.70.10:FF:000070">
    <property type="entry name" value="Complement C3d receptor 2"/>
    <property type="match status" value="1"/>
</dbReference>
<evidence type="ECO:0000259" key="10">
    <source>
        <dbReference type="PROSITE" id="PS50923"/>
    </source>
</evidence>
<feature type="domain" description="Sushi" evidence="10">
    <location>
        <begin position="1"/>
        <end position="59"/>
    </location>
</feature>
<evidence type="ECO:0000256" key="7">
    <source>
        <dbReference type="ARBA" id="ARBA00023157"/>
    </source>
</evidence>
<dbReference type="CDD" id="cd00033">
    <property type="entry name" value="CCP"/>
    <property type="match status" value="3"/>
</dbReference>
<dbReference type="PANTHER" id="PTHR45656">
    <property type="entry name" value="PROTEIN CBR-CLEC-78"/>
    <property type="match status" value="1"/>
</dbReference>
<dbReference type="Gene3D" id="2.10.70.10">
    <property type="entry name" value="Complement Module, domain 1"/>
    <property type="match status" value="3"/>
</dbReference>
<dbReference type="InterPro" id="IPR051277">
    <property type="entry name" value="SEZ6_CSMD_C4BPB_Regulators"/>
</dbReference>
<evidence type="ECO:0000256" key="4">
    <source>
        <dbReference type="ARBA" id="ARBA00022737"/>
    </source>
</evidence>
<dbReference type="Pfam" id="PF00084">
    <property type="entry name" value="Sushi"/>
    <property type="match status" value="3"/>
</dbReference>
<keyword evidence="8" id="KW-0325">Glycoprotein</keyword>
<feature type="non-terminal residue" evidence="11">
    <location>
        <position position="174"/>
    </location>
</feature>
<evidence type="ECO:0000256" key="6">
    <source>
        <dbReference type="ARBA" id="ARBA00022875"/>
    </source>
</evidence>
<keyword evidence="3" id="KW-0732">Signal</keyword>
<feature type="non-terminal residue" evidence="11">
    <location>
        <position position="1"/>
    </location>
</feature>
<evidence type="ECO:0000256" key="9">
    <source>
        <dbReference type="PROSITE-ProRule" id="PRU00302"/>
    </source>
</evidence>
<feature type="disulfide bond" evidence="9">
    <location>
        <begin position="89"/>
        <end position="116"/>
    </location>
</feature>
<dbReference type="GO" id="GO:0045087">
    <property type="term" value="P:innate immune response"/>
    <property type="evidence" value="ECO:0007669"/>
    <property type="project" value="UniProtKB-KW"/>
</dbReference>
<name>A0A091MV20_9PASS</name>
<keyword evidence="7 9" id="KW-1015">Disulfide bond</keyword>
<evidence type="ECO:0000256" key="3">
    <source>
        <dbReference type="ARBA" id="ARBA00022729"/>
    </source>
</evidence>
<evidence type="ECO:0000256" key="5">
    <source>
        <dbReference type="ARBA" id="ARBA00022859"/>
    </source>
</evidence>
<keyword evidence="11" id="KW-0675">Receptor</keyword>
<dbReference type="PROSITE" id="PS50923">
    <property type="entry name" value="SUSHI"/>
    <property type="match status" value="3"/>
</dbReference>
<dbReference type="EMBL" id="KK837124">
    <property type="protein sequence ID" value="KFP80444.1"/>
    <property type="molecule type" value="Genomic_DNA"/>
</dbReference>
<dbReference type="AlphaFoldDB" id="A0A091MV20"/>
<keyword evidence="12" id="KW-1185">Reference proteome</keyword>
<feature type="domain" description="Sushi" evidence="10">
    <location>
        <begin position="60"/>
        <end position="118"/>
    </location>
</feature>
<gene>
    <name evidence="11" type="ORF">N310_11946</name>
</gene>
<dbReference type="InterPro" id="IPR035976">
    <property type="entry name" value="Sushi/SCR/CCP_sf"/>
</dbReference>
<dbReference type="FunFam" id="2.10.70.10:FF:000014">
    <property type="entry name" value="Membrane cofactor protein"/>
    <property type="match status" value="1"/>
</dbReference>